<name>A0A9X0AD95_9HELO</name>
<dbReference type="PROSITE" id="PS51782">
    <property type="entry name" value="LYSM"/>
    <property type="match status" value="1"/>
</dbReference>
<dbReference type="AlphaFoldDB" id="A0A9X0AD95"/>
<dbReference type="InterPro" id="IPR036779">
    <property type="entry name" value="LysM_dom_sf"/>
</dbReference>
<dbReference type="Proteomes" id="UP001152300">
    <property type="component" value="Unassembled WGS sequence"/>
</dbReference>
<dbReference type="CDD" id="cd00118">
    <property type="entry name" value="LysM"/>
    <property type="match status" value="2"/>
</dbReference>
<evidence type="ECO:0000313" key="2">
    <source>
        <dbReference type="EMBL" id="KAJ8060626.1"/>
    </source>
</evidence>
<evidence type="ECO:0000259" key="1">
    <source>
        <dbReference type="PROSITE" id="PS51782"/>
    </source>
</evidence>
<comment type="caution">
    <text evidence="2">The sequence shown here is derived from an EMBL/GenBank/DDBJ whole genome shotgun (WGS) entry which is preliminary data.</text>
</comment>
<feature type="domain" description="LysM" evidence="1">
    <location>
        <begin position="260"/>
        <end position="305"/>
    </location>
</feature>
<evidence type="ECO:0000313" key="3">
    <source>
        <dbReference type="Proteomes" id="UP001152300"/>
    </source>
</evidence>
<organism evidence="2 3">
    <name type="scientific">Sclerotinia nivalis</name>
    <dbReference type="NCBI Taxonomy" id="352851"/>
    <lineage>
        <taxon>Eukaryota</taxon>
        <taxon>Fungi</taxon>
        <taxon>Dikarya</taxon>
        <taxon>Ascomycota</taxon>
        <taxon>Pezizomycotina</taxon>
        <taxon>Leotiomycetes</taxon>
        <taxon>Helotiales</taxon>
        <taxon>Sclerotiniaceae</taxon>
        <taxon>Sclerotinia</taxon>
    </lineage>
</organism>
<keyword evidence="3" id="KW-1185">Reference proteome</keyword>
<accession>A0A9X0AD95</accession>
<dbReference type="SMART" id="SM00257">
    <property type="entry name" value="LysM"/>
    <property type="match status" value="2"/>
</dbReference>
<dbReference type="PANTHER" id="PTHR33734:SF22">
    <property type="entry name" value="MEMBRANE-BOUND LYTIC MUREIN TRANSGLYCOSYLASE D"/>
    <property type="match status" value="1"/>
</dbReference>
<dbReference type="Gene3D" id="3.10.350.10">
    <property type="entry name" value="LysM domain"/>
    <property type="match status" value="3"/>
</dbReference>
<dbReference type="EMBL" id="JAPEIS010000013">
    <property type="protein sequence ID" value="KAJ8060626.1"/>
    <property type="molecule type" value="Genomic_DNA"/>
</dbReference>
<reference evidence="2" key="1">
    <citation type="submission" date="2022-11" db="EMBL/GenBank/DDBJ databases">
        <title>Genome Resource of Sclerotinia nivalis Strain SnTB1, a Plant Pathogen Isolated from American Ginseng.</title>
        <authorList>
            <person name="Fan S."/>
        </authorList>
    </citation>
    <scope>NUCLEOTIDE SEQUENCE</scope>
    <source>
        <strain evidence="2">SnTB1</strain>
    </source>
</reference>
<dbReference type="InterPro" id="IPR018392">
    <property type="entry name" value="LysM"/>
</dbReference>
<dbReference type="SUPFAM" id="SSF54106">
    <property type="entry name" value="LysM domain"/>
    <property type="match status" value="1"/>
</dbReference>
<dbReference type="Pfam" id="PF01476">
    <property type="entry name" value="LysM"/>
    <property type="match status" value="2"/>
</dbReference>
<dbReference type="PANTHER" id="PTHR33734">
    <property type="entry name" value="LYSM DOMAIN-CONTAINING GPI-ANCHORED PROTEIN 2"/>
    <property type="match status" value="1"/>
</dbReference>
<sequence>MSVPTSILPTSVPIVSTPASIVPSSIVPGTIPDYIPPSGIPSILPSSIPSILPCSTPSIYPPSIHSILPYSVAPPITTPASTLLSSVVYIPAYDPPFNIPSVHLSNVVSVSVYNLSLSVSFVHLSSVISVTVYNPPSTIATTLSPSVAPPAVTLPTTLLSSVIGSSTGSACSAPCSSATRLASCSASIYPLPSSSGDVLFDIAKDNGVTWADLEVANLEVIGDDLIQPGLVINLPSPTFTPVPAPAPAPISDPCAAQAVHTVTIKPGDTLNDIAAQYGVPPSALQAANPSIPNYDTIVPGQNIHIPAKSVARVQVVYRSSSQEIHSPSQLALPGQTIRLPTGGACPGTYTTKEGERNHNLAPQLGDTTRASQNAHPQITNPNLLQPGRVINVPGGAWRSKRILNSAKFRAAF</sequence>
<protein>
    <recommendedName>
        <fullName evidence="1">LysM domain-containing protein</fullName>
    </recommendedName>
</protein>
<dbReference type="OrthoDB" id="1193027at2759"/>
<proteinExistence type="predicted"/>
<gene>
    <name evidence="2" type="ORF">OCU04_010935</name>
</gene>